<keyword evidence="6" id="KW-1185">Reference proteome</keyword>
<name>A0AAW0BJY4_9AGAR</name>
<dbReference type="InterPro" id="IPR050309">
    <property type="entry name" value="Type-B_Carboxylest/Lipase"/>
</dbReference>
<evidence type="ECO:0000259" key="4">
    <source>
        <dbReference type="Pfam" id="PF00135"/>
    </source>
</evidence>
<protein>
    <recommendedName>
        <fullName evidence="3">Carboxylic ester hydrolase</fullName>
        <ecNumber evidence="3">3.1.1.-</ecNumber>
    </recommendedName>
</protein>
<proteinExistence type="inferred from homology"/>
<dbReference type="Proteomes" id="UP001362999">
    <property type="component" value="Unassembled WGS sequence"/>
</dbReference>
<dbReference type="AlphaFoldDB" id="A0AAW0BJY4"/>
<comment type="caution">
    <text evidence="5">The sequence shown here is derived from an EMBL/GenBank/DDBJ whole genome shotgun (WGS) entry which is preliminary data.</text>
</comment>
<feature type="domain" description="Carboxylesterase type B" evidence="4">
    <location>
        <begin position="12"/>
        <end position="178"/>
    </location>
</feature>
<dbReference type="InterPro" id="IPR029058">
    <property type="entry name" value="AB_hydrolase_fold"/>
</dbReference>
<dbReference type="EMBL" id="JAWWNJ010000032">
    <property type="protein sequence ID" value="KAK7026256.1"/>
    <property type="molecule type" value="Genomic_DNA"/>
</dbReference>
<evidence type="ECO:0000313" key="6">
    <source>
        <dbReference type="Proteomes" id="UP001362999"/>
    </source>
</evidence>
<sequence length="179" mass="18913">MGSAQAPPSALNVGLRDQRDALQWIHNNADSFGGDPLRITISGQSAGASSVHMHYLYPDPRGTPFRAGISSSGTALVSNTPRCEYHDRPGGAYEALGNATGCGTGMGSFQCLQEMPFETLWPLVLSVNQPSADAPLPEWSVTCKGPPGSLIDEFPAKKVINGNFLNLPIICGTNKNEGN</sequence>
<dbReference type="GO" id="GO:0016787">
    <property type="term" value="F:hydrolase activity"/>
    <property type="evidence" value="ECO:0007669"/>
    <property type="project" value="UniProtKB-KW"/>
</dbReference>
<reference evidence="5 6" key="1">
    <citation type="journal article" date="2024" name="J Genomics">
        <title>Draft genome sequencing and assembly of Favolaschia claudopus CIRM-BRFM 2984 isolated from oak limbs.</title>
        <authorList>
            <person name="Navarro D."/>
            <person name="Drula E."/>
            <person name="Chaduli D."/>
            <person name="Cazenave R."/>
            <person name="Ahrendt S."/>
            <person name="Wang J."/>
            <person name="Lipzen A."/>
            <person name="Daum C."/>
            <person name="Barry K."/>
            <person name="Grigoriev I.V."/>
            <person name="Favel A."/>
            <person name="Rosso M.N."/>
            <person name="Martin F."/>
        </authorList>
    </citation>
    <scope>NUCLEOTIDE SEQUENCE [LARGE SCALE GENOMIC DNA]</scope>
    <source>
        <strain evidence="5 6">CIRM-BRFM 2984</strain>
    </source>
</reference>
<dbReference type="PANTHER" id="PTHR11559">
    <property type="entry name" value="CARBOXYLESTERASE"/>
    <property type="match status" value="1"/>
</dbReference>
<dbReference type="Gene3D" id="3.40.50.1820">
    <property type="entry name" value="alpha/beta hydrolase"/>
    <property type="match status" value="1"/>
</dbReference>
<dbReference type="SUPFAM" id="SSF53474">
    <property type="entry name" value="alpha/beta-Hydrolases"/>
    <property type="match status" value="1"/>
</dbReference>
<evidence type="ECO:0000313" key="5">
    <source>
        <dbReference type="EMBL" id="KAK7026256.1"/>
    </source>
</evidence>
<dbReference type="EC" id="3.1.1.-" evidence="3"/>
<comment type="similarity">
    <text evidence="1 3">Belongs to the type-B carboxylesterase/lipase family.</text>
</comment>
<gene>
    <name evidence="5" type="ORF">R3P38DRAFT_3529957</name>
</gene>
<evidence type="ECO:0000256" key="1">
    <source>
        <dbReference type="ARBA" id="ARBA00005964"/>
    </source>
</evidence>
<organism evidence="5 6">
    <name type="scientific">Favolaschia claudopus</name>
    <dbReference type="NCBI Taxonomy" id="2862362"/>
    <lineage>
        <taxon>Eukaryota</taxon>
        <taxon>Fungi</taxon>
        <taxon>Dikarya</taxon>
        <taxon>Basidiomycota</taxon>
        <taxon>Agaricomycotina</taxon>
        <taxon>Agaricomycetes</taxon>
        <taxon>Agaricomycetidae</taxon>
        <taxon>Agaricales</taxon>
        <taxon>Marasmiineae</taxon>
        <taxon>Mycenaceae</taxon>
        <taxon>Favolaschia</taxon>
    </lineage>
</organism>
<evidence type="ECO:0000256" key="2">
    <source>
        <dbReference type="ARBA" id="ARBA00022801"/>
    </source>
</evidence>
<dbReference type="Pfam" id="PF00135">
    <property type="entry name" value="COesterase"/>
    <property type="match status" value="1"/>
</dbReference>
<dbReference type="InterPro" id="IPR002018">
    <property type="entry name" value="CarbesteraseB"/>
</dbReference>
<evidence type="ECO:0000256" key="3">
    <source>
        <dbReference type="RuleBase" id="RU361235"/>
    </source>
</evidence>
<keyword evidence="2 3" id="KW-0378">Hydrolase</keyword>
<dbReference type="PROSITE" id="PS00122">
    <property type="entry name" value="CARBOXYLESTERASE_B_1"/>
    <property type="match status" value="1"/>
</dbReference>
<dbReference type="InterPro" id="IPR019826">
    <property type="entry name" value="Carboxylesterase_B_AS"/>
</dbReference>
<accession>A0AAW0BJY4</accession>